<dbReference type="Proteomes" id="UP000095287">
    <property type="component" value="Unplaced"/>
</dbReference>
<protein>
    <submittedName>
        <fullName evidence="2">FBA_2 domain-containing protein</fullName>
    </submittedName>
</protein>
<evidence type="ECO:0000313" key="1">
    <source>
        <dbReference type="Proteomes" id="UP000095287"/>
    </source>
</evidence>
<dbReference type="WBParaSite" id="L893_g15916.t1">
    <property type="protein sequence ID" value="L893_g15916.t1"/>
    <property type="gene ID" value="L893_g15916"/>
</dbReference>
<evidence type="ECO:0000313" key="2">
    <source>
        <dbReference type="WBParaSite" id="L893_g15916.t1"/>
    </source>
</evidence>
<keyword evidence="1" id="KW-1185">Reference proteome</keyword>
<name>A0A1I7YGN0_9BILA</name>
<reference evidence="2" key="1">
    <citation type="submission" date="2016-11" db="UniProtKB">
        <authorList>
            <consortium name="WormBaseParasite"/>
        </authorList>
    </citation>
    <scope>IDENTIFICATION</scope>
</reference>
<organism evidence="1 2">
    <name type="scientific">Steinernema glaseri</name>
    <dbReference type="NCBI Taxonomy" id="37863"/>
    <lineage>
        <taxon>Eukaryota</taxon>
        <taxon>Metazoa</taxon>
        <taxon>Ecdysozoa</taxon>
        <taxon>Nematoda</taxon>
        <taxon>Chromadorea</taxon>
        <taxon>Rhabditida</taxon>
        <taxon>Tylenchina</taxon>
        <taxon>Panagrolaimomorpha</taxon>
        <taxon>Strongyloidoidea</taxon>
        <taxon>Steinernematidae</taxon>
        <taxon>Steinernema</taxon>
    </lineage>
</organism>
<dbReference type="AlphaFoldDB" id="A0A1I7YGN0"/>
<sequence>MDTVPWKFIDAVVELVGKDTLDELAREVRHPLWKNVVDLHHNNRMHYTVEFRMEEGGIKHVFKNGREVDLSINTQTLRGKERFARIVVINDSTPDFFERPYFNEVEALGEAETTNLLETISPLIDLASGNFFSNWGSTTSTEMLLTSLFKRAYLRGIKIPYCGQIAYDFLEDQIDNSPFLAYIDLFNVEMLRRNWPQSTLDLLTKFCLKGRPGKRVSISLCRGIHLDSSYIQYLLHLWKTNGNLQFELYSFEDIMDEEGIRALMSKGKRPRDARDKKSFFKHDTENSVAVLSSDGYLTMKCYTCECDKFEKCLLKKEYPELHNF</sequence>
<accession>A0A1I7YGN0</accession>
<proteinExistence type="predicted"/>